<name>A0A1I4TZS1_9PROT</name>
<dbReference type="RefSeq" id="WP_090671989.1">
    <property type="nucleotide sequence ID" value="NZ_FOUF01000036.1"/>
</dbReference>
<keyword evidence="2" id="KW-1185">Reference proteome</keyword>
<protein>
    <submittedName>
        <fullName evidence="1">Uncharacterized protein</fullName>
    </submittedName>
</protein>
<gene>
    <name evidence="1" type="ORF">SAMN05421880_13623</name>
</gene>
<dbReference type="Proteomes" id="UP000199561">
    <property type="component" value="Unassembled WGS sequence"/>
</dbReference>
<sequence>MTATLRSSISDTVNTLNKLLLQTHTPEAEARLRKLRRIYFALWEEVIEQEIDHQTSEFSDALEALSQADQALEAARSDMSKVNDAINHATVAAQAVDRIVKLGLDLFA</sequence>
<dbReference type="AlphaFoldDB" id="A0A1I4TZS1"/>
<evidence type="ECO:0000313" key="1">
    <source>
        <dbReference type="EMBL" id="SFM82080.1"/>
    </source>
</evidence>
<dbReference type="STRING" id="52442.SAMN05421880_13623"/>
<reference evidence="1 2" key="1">
    <citation type="submission" date="2016-10" db="EMBL/GenBank/DDBJ databases">
        <authorList>
            <person name="de Groot N.N."/>
        </authorList>
    </citation>
    <scope>NUCLEOTIDE SEQUENCE [LARGE SCALE GENOMIC DNA]</scope>
    <source>
        <strain evidence="1 2">Nm146</strain>
    </source>
</reference>
<evidence type="ECO:0000313" key="2">
    <source>
        <dbReference type="Proteomes" id="UP000199561"/>
    </source>
</evidence>
<dbReference type="EMBL" id="FOUF01000036">
    <property type="protein sequence ID" value="SFM82080.1"/>
    <property type="molecule type" value="Genomic_DNA"/>
</dbReference>
<organism evidence="1 2">
    <name type="scientific">Nitrosomonas nitrosa</name>
    <dbReference type="NCBI Taxonomy" id="52442"/>
    <lineage>
        <taxon>Bacteria</taxon>
        <taxon>Pseudomonadati</taxon>
        <taxon>Pseudomonadota</taxon>
        <taxon>Betaproteobacteria</taxon>
        <taxon>Nitrosomonadales</taxon>
        <taxon>Nitrosomonadaceae</taxon>
        <taxon>Nitrosomonas</taxon>
    </lineage>
</organism>
<proteinExistence type="predicted"/>
<accession>A0A1I4TZS1</accession>